<keyword evidence="1" id="KW-1133">Transmembrane helix</keyword>
<organism evidence="2 3">
    <name type="scientific">Saponaria officinalis</name>
    <name type="common">Common soapwort</name>
    <name type="synonym">Lychnis saponaria</name>
    <dbReference type="NCBI Taxonomy" id="3572"/>
    <lineage>
        <taxon>Eukaryota</taxon>
        <taxon>Viridiplantae</taxon>
        <taxon>Streptophyta</taxon>
        <taxon>Embryophyta</taxon>
        <taxon>Tracheophyta</taxon>
        <taxon>Spermatophyta</taxon>
        <taxon>Magnoliopsida</taxon>
        <taxon>eudicotyledons</taxon>
        <taxon>Gunneridae</taxon>
        <taxon>Pentapetalae</taxon>
        <taxon>Caryophyllales</taxon>
        <taxon>Caryophyllaceae</taxon>
        <taxon>Caryophylleae</taxon>
        <taxon>Saponaria</taxon>
    </lineage>
</organism>
<dbReference type="Gene3D" id="3.90.550.10">
    <property type="entry name" value="Spore Coat Polysaccharide Biosynthesis Protein SpsA, Chain A"/>
    <property type="match status" value="1"/>
</dbReference>
<dbReference type="AlphaFoldDB" id="A0AAW1IRW5"/>
<reference evidence="2" key="1">
    <citation type="submission" date="2024-03" db="EMBL/GenBank/DDBJ databases">
        <title>WGS assembly of Saponaria officinalis var. Norfolk2.</title>
        <authorList>
            <person name="Jenkins J."/>
            <person name="Shu S."/>
            <person name="Grimwood J."/>
            <person name="Barry K."/>
            <person name="Goodstein D."/>
            <person name="Schmutz J."/>
            <person name="Leebens-Mack J."/>
            <person name="Osbourn A."/>
        </authorList>
    </citation>
    <scope>NUCLEOTIDE SEQUENCE [LARGE SCALE GENOMIC DNA]</scope>
    <source>
        <strain evidence="2">JIC</strain>
    </source>
</reference>
<evidence type="ECO:0000313" key="2">
    <source>
        <dbReference type="EMBL" id="KAK9692268.1"/>
    </source>
</evidence>
<dbReference type="Proteomes" id="UP001443914">
    <property type="component" value="Unassembled WGS sequence"/>
</dbReference>
<accession>A0AAW1IRW5</accession>
<sequence length="623" mass="71473">MAPPPPSQPPQPPQQPPLKKHYLSLLLLITLFTLFLISHYTLSPPSPSLSTATTTAPHFPPPQKFTLTLKVLTFDRLSSLTRCLHSLSSAHYSGDTVHLHIYIDHFVNSSISSDVGQKLETFEKIVGFVDGFEWIHGLKFVHSRVFNAGLQAQWLEAWWPVDDHDFAFVVEDDVEVSPLYYQFLKKLILNYYYNHSNFSPLIFGASLQRPRFVPGKHGNKMNLDSESKLFLYQLVGTWGQLLFPRPWKEFRLWYNDHKARGIKPFLEGMVTNGWYKKMGERIWTPWFIKFIHSRGYFNIYTNFPHERALSVSHRDAGVNYGKSIGPDSQLIDDSRDIDLLDMLPLRNMQWYDFCFRKVLSERVVKKLDEVDRILHTMNRQKPILLISVSETSEKTIRNLICHFERLNIRNYIFMVAQRTSHLLLDLPRRGHPVIDIESVFDSITQSKSTHSEIIRDIVVKAYVIKKCLESRFDAWVISGNVLPLSDNALLASDGSANDFYVGKGSRYFVARSSSSSQKIWGETFVQKLGNNVESLVGHDDGDFVAFIEKFFGNVGLRLTTVDETGFGLKLETADLNQSVTSNTKMISWSPTTDIDLVRERLERLGMWIIDADSSCKAVVCHQS</sequence>
<proteinExistence type="predicted"/>
<keyword evidence="3" id="KW-1185">Reference proteome</keyword>
<dbReference type="PANTHER" id="PTHR33604">
    <property type="entry name" value="OSJNBA0004B13.7 PROTEIN"/>
    <property type="match status" value="1"/>
</dbReference>
<comment type="caution">
    <text evidence="2">The sequence shown here is derived from an EMBL/GenBank/DDBJ whole genome shotgun (WGS) entry which is preliminary data.</text>
</comment>
<name>A0AAW1IRW5_SAPOF</name>
<evidence type="ECO:0000256" key="1">
    <source>
        <dbReference type="SAM" id="Phobius"/>
    </source>
</evidence>
<dbReference type="SUPFAM" id="SSF53448">
    <property type="entry name" value="Nucleotide-diphospho-sugar transferases"/>
    <property type="match status" value="1"/>
</dbReference>
<dbReference type="InterPro" id="IPR029044">
    <property type="entry name" value="Nucleotide-diphossugar_trans"/>
</dbReference>
<protein>
    <submittedName>
        <fullName evidence="2">Uncharacterized protein</fullName>
    </submittedName>
</protein>
<gene>
    <name evidence="2" type="ORF">RND81_09G252700</name>
</gene>
<evidence type="ECO:0000313" key="3">
    <source>
        <dbReference type="Proteomes" id="UP001443914"/>
    </source>
</evidence>
<keyword evidence="1" id="KW-0472">Membrane</keyword>
<dbReference type="PANTHER" id="PTHR33604:SF3">
    <property type="entry name" value="OSJNBA0004B13.7 PROTEIN"/>
    <property type="match status" value="1"/>
</dbReference>
<feature type="transmembrane region" description="Helical" evidence="1">
    <location>
        <begin position="21"/>
        <end position="42"/>
    </location>
</feature>
<dbReference type="EMBL" id="JBDFQZ010000009">
    <property type="protein sequence ID" value="KAK9692268.1"/>
    <property type="molecule type" value="Genomic_DNA"/>
</dbReference>
<keyword evidence="1" id="KW-0812">Transmembrane</keyword>